<proteinExistence type="predicted"/>
<name>A0A328XYW3_9GAMM</name>
<accession>A0A328XYW3</accession>
<dbReference type="EMBL" id="QLSX01000001">
    <property type="protein sequence ID" value="RAR64433.1"/>
    <property type="molecule type" value="Genomic_DNA"/>
</dbReference>
<evidence type="ECO:0000313" key="1">
    <source>
        <dbReference type="EMBL" id="RAR64433.1"/>
    </source>
</evidence>
<protein>
    <submittedName>
        <fullName evidence="1">Uncharacterized protein</fullName>
    </submittedName>
</protein>
<comment type="caution">
    <text evidence="1">The sequence shown here is derived from an EMBL/GenBank/DDBJ whole genome shotgun (WGS) entry which is preliminary data.</text>
</comment>
<dbReference type="AlphaFoldDB" id="A0A328XYW3"/>
<evidence type="ECO:0000313" key="2">
    <source>
        <dbReference type="Proteomes" id="UP000249700"/>
    </source>
</evidence>
<gene>
    <name evidence="1" type="ORF">BCL93_101252</name>
</gene>
<sequence length="60" mass="6598">MLPTSNGWNYGPFKAIYAVNIVAKLALWQITHLPGICRLIMHLTNEYNDLPIGDNGAADA</sequence>
<organism evidence="1 2">
    <name type="scientific">Onishia taeanensis</name>
    <dbReference type="NCBI Taxonomy" id="284577"/>
    <lineage>
        <taxon>Bacteria</taxon>
        <taxon>Pseudomonadati</taxon>
        <taxon>Pseudomonadota</taxon>
        <taxon>Gammaproteobacteria</taxon>
        <taxon>Oceanospirillales</taxon>
        <taxon>Halomonadaceae</taxon>
        <taxon>Onishia</taxon>
    </lineage>
</organism>
<reference evidence="1 2" key="1">
    <citation type="submission" date="2018-06" db="EMBL/GenBank/DDBJ databases">
        <title>Comparative analysis of microorganisms from saline springs in Andes Mountain Range, Colombia.</title>
        <authorList>
            <person name="Rubin E."/>
        </authorList>
    </citation>
    <scope>NUCLEOTIDE SEQUENCE [LARGE SCALE GENOMIC DNA]</scope>
    <source>
        <strain evidence="1 2">USBA-857</strain>
    </source>
</reference>
<dbReference type="Proteomes" id="UP000249700">
    <property type="component" value="Unassembled WGS sequence"/>
</dbReference>